<dbReference type="Pfam" id="PF00646">
    <property type="entry name" value="F-box"/>
    <property type="match status" value="1"/>
</dbReference>
<dbReference type="InterPro" id="IPR036047">
    <property type="entry name" value="F-box-like_dom_sf"/>
</dbReference>
<feature type="domain" description="F-box" evidence="1">
    <location>
        <begin position="25"/>
        <end position="55"/>
    </location>
</feature>
<evidence type="ECO:0000259" key="1">
    <source>
        <dbReference type="Pfam" id="PF00646"/>
    </source>
</evidence>
<dbReference type="SUPFAM" id="SSF81383">
    <property type="entry name" value="F-box domain"/>
    <property type="match status" value="1"/>
</dbReference>
<gene>
    <name evidence="2" type="ORF">V5N11_025926</name>
</gene>
<dbReference type="EMBL" id="JBANAX010000343">
    <property type="protein sequence ID" value="KAL1213384.1"/>
    <property type="molecule type" value="Genomic_DNA"/>
</dbReference>
<protein>
    <submittedName>
        <fullName evidence="2">F-box protein</fullName>
    </submittedName>
</protein>
<evidence type="ECO:0000313" key="3">
    <source>
        <dbReference type="Proteomes" id="UP001558713"/>
    </source>
</evidence>
<dbReference type="AlphaFoldDB" id="A0ABD1BC27"/>
<reference evidence="2 3" key="1">
    <citation type="submission" date="2024-04" db="EMBL/GenBank/DDBJ databases">
        <title>Genome assembly C_amara_ONT_v2.</title>
        <authorList>
            <person name="Yant L."/>
            <person name="Moore C."/>
            <person name="Slenker M."/>
        </authorList>
    </citation>
    <scope>NUCLEOTIDE SEQUENCE [LARGE SCALE GENOMIC DNA]</scope>
    <source>
        <tissue evidence="2">Leaf</tissue>
    </source>
</reference>
<comment type="caution">
    <text evidence="2">The sequence shown here is derived from an EMBL/GenBank/DDBJ whole genome shotgun (WGS) entry which is preliminary data.</text>
</comment>
<keyword evidence="3" id="KW-1185">Reference proteome</keyword>
<sequence length="136" mass="15969">MEASSSRNLDPARNYITTIFFYLTFEILSRLPAKSLIRFQSVSNLWFSIISGKYFVDSFFTRSKTRPRLLFSFKFKHLDIPKHFIFSAPEHINKGEQNLPSHGTTRHGDLGIGLQHQISPRKRLCLLQTWFFDRCL</sequence>
<proteinExistence type="predicted"/>
<accession>A0ABD1BC27</accession>
<dbReference type="PANTHER" id="PTHR31111:SF98">
    <property type="entry name" value="F-BOX ASSOCIATED UBIQUITINATION EFFECTOR FAMILY PROTEIN-RELATED"/>
    <property type="match status" value="1"/>
</dbReference>
<organism evidence="2 3">
    <name type="scientific">Cardamine amara subsp. amara</name>
    <dbReference type="NCBI Taxonomy" id="228776"/>
    <lineage>
        <taxon>Eukaryota</taxon>
        <taxon>Viridiplantae</taxon>
        <taxon>Streptophyta</taxon>
        <taxon>Embryophyta</taxon>
        <taxon>Tracheophyta</taxon>
        <taxon>Spermatophyta</taxon>
        <taxon>Magnoliopsida</taxon>
        <taxon>eudicotyledons</taxon>
        <taxon>Gunneridae</taxon>
        <taxon>Pentapetalae</taxon>
        <taxon>rosids</taxon>
        <taxon>malvids</taxon>
        <taxon>Brassicales</taxon>
        <taxon>Brassicaceae</taxon>
        <taxon>Cardamineae</taxon>
        <taxon>Cardamine</taxon>
    </lineage>
</organism>
<dbReference type="PANTHER" id="PTHR31111">
    <property type="entry name" value="BNAA05G37150D PROTEIN-RELATED"/>
    <property type="match status" value="1"/>
</dbReference>
<dbReference type="Proteomes" id="UP001558713">
    <property type="component" value="Unassembled WGS sequence"/>
</dbReference>
<dbReference type="InterPro" id="IPR001810">
    <property type="entry name" value="F-box_dom"/>
</dbReference>
<evidence type="ECO:0000313" key="2">
    <source>
        <dbReference type="EMBL" id="KAL1213384.1"/>
    </source>
</evidence>
<name>A0ABD1BC27_CARAN</name>